<evidence type="ECO:0000313" key="3">
    <source>
        <dbReference type="EMBL" id="CCG41848.1"/>
    </source>
</evidence>
<dbReference type="STRING" id="1150626.PHAMO_30004"/>
<dbReference type="InterPro" id="IPR010982">
    <property type="entry name" value="Lambda_DNA-bd_dom_sf"/>
</dbReference>
<keyword evidence="4" id="KW-1185">Reference proteome</keyword>
<dbReference type="GO" id="GO:0003677">
    <property type="term" value="F:DNA binding"/>
    <property type="evidence" value="ECO:0007669"/>
    <property type="project" value="InterPro"/>
</dbReference>
<comment type="caution">
    <text evidence="3">The sequence shown here is derived from an EMBL/GenBank/DDBJ whole genome shotgun (WGS) entry which is preliminary data.</text>
</comment>
<organism evidence="3 4">
    <name type="scientific">Magnetospirillum molischianum DSM 120</name>
    <dbReference type="NCBI Taxonomy" id="1150626"/>
    <lineage>
        <taxon>Bacteria</taxon>
        <taxon>Pseudomonadati</taxon>
        <taxon>Pseudomonadota</taxon>
        <taxon>Alphaproteobacteria</taxon>
        <taxon>Rhodospirillales</taxon>
        <taxon>Rhodospirillaceae</taxon>
        <taxon>Magnetospirillum</taxon>
    </lineage>
</organism>
<dbReference type="AlphaFoldDB" id="H8FU10"/>
<dbReference type="PROSITE" id="PS50943">
    <property type="entry name" value="HTH_CROC1"/>
    <property type="match status" value="1"/>
</dbReference>
<dbReference type="Proteomes" id="UP000004169">
    <property type="component" value="Unassembled WGS sequence"/>
</dbReference>
<dbReference type="InterPro" id="IPR001387">
    <property type="entry name" value="Cro/C1-type_HTH"/>
</dbReference>
<proteinExistence type="predicted"/>
<dbReference type="OrthoDB" id="9797172at2"/>
<dbReference type="eggNOG" id="COG1396">
    <property type="taxonomic scope" value="Bacteria"/>
</dbReference>
<evidence type="ECO:0000256" key="1">
    <source>
        <dbReference type="SAM" id="MobiDB-lite"/>
    </source>
</evidence>
<gene>
    <name evidence="3" type="ORF">PHAMO_30004</name>
</gene>
<dbReference type="RefSeq" id="WP_002729285.1">
    <property type="nucleotide sequence ID" value="NZ_CAHP01000023.1"/>
</dbReference>
<dbReference type="Gene3D" id="1.10.260.40">
    <property type="entry name" value="lambda repressor-like DNA-binding domains"/>
    <property type="match status" value="1"/>
</dbReference>
<dbReference type="EMBL" id="CAHP01000023">
    <property type="protein sequence ID" value="CCG41848.1"/>
    <property type="molecule type" value="Genomic_DNA"/>
</dbReference>
<dbReference type="SUPFAM" id="SSF47413">
    <property type="entry name" value="lambda repressor-like DNA-binding domains"/>
    <property type="match status" value="1"/>
</dbReference>
<sequence length="173" mass="18982">MIAKNKVTVPTGDVAPTSPAPTRRKSTRGRLDDGSANPVDIHVGSRVRLRRTLLGMSQEKLGEAIGLTFQQVQKYERGANRIGSSRLFDLARILDVPISFFYDDMPDEVKALSPVSIVKGEAASAASAHQEKDVLARRETLELVRAFYKISDPKVRAQVYSLAKSLAKASDEE</sequence>
<name>H8FU10_MAGML</name>
<dbReference type="SMART" id="SM00530">
    <property type="entry name" value="HTH_XRE"/>
    <property type="match status" value="1"/>
</dbReference>
<reference evidence="3 4" key="1">
    <citation type="journal article" date="2012" name="J. Bacteriol.">
        <title>Draft Genome Sequence of the Purple Photosynthetic Bacterium Phaeospirillum molischianum DSM120, a Particularly Versatile Bacterium.</title>
        <authorList>
            <person name="Duquesne K."/>
            <person name="Prima V."/>
            <person name="Ji B."/>
            <person name="Rouy Z."/>
            <person name="Medigue C."/>
            <person name="Talla E."/>
            <person name="Sturgis J.N."/>
        </authorList>
    </citation>
    <scope>NUCLEOTIDE SEQUENCE [LARGE SCALE GENOMIC DNA]</scope>
    <source>
        <strain evidence="4">DSM120</strain>
    </source>
</reference>
<accession>H8FU10</accession>
<evidence type="ECO:0000259" key="2">
    <source>
        <dbReference type="PROSITE" id="PS50943"/>
    </source>
</evidence>
<feature type="region of interest" description="Disordered" evidence="1">
    <location>
        <begin position="1"/>
        <end position="38"/>
    </location>
</feature>
<evidence type="ECO:0000313" key="4">
    <source>
        <dbReference type="Proteomes" id="UP000004169"/>
    </source>
</evidence>
<protein>
    <submittedName>
        <fullName evidence="3">Uncharacterized HTH-type transcriptional regulator R00410</fullName>
    </submittedName>
</protein>
<dbReference type="Pfam" id="PF01381">
    <property type="entry name" value="HTH_3"/>
    <property type="match status" value="1"/>
</dbReference>
<feature type="domain" description="HTH cro/C1-type" evidence="2">
    <location>
        <begin position="47"/>
        <end position="101"/>
    </location>
</feature>
<dbReference type="CDD" id="cd00093">
    <property type="entry name" value="HTH_XRE"/>
    <property type="match status" value="1"/>
</dbReference>